<proteinExistence type="predicted"/>
<sequence>MARKYHTLVIRDGAPGDPWGIAFGDYDLWSVEEERDSYRQRGWKASEVKIITTDSSRQRVIDAAVAALNEKDR</sequence>
<keyword evidence="2" id="KW-1185">Reference proteome</keyword>
<accession>A0A076YNS7</accession>
<organism evidence="1 2">
    <name type="scientific">Mesorhizobium phage vB_MloP_Lo5R7ANS</name>
    <dbReference type="NCBI Taxonomy" id="1527771"/>
    <lineage>
        <taxon>Viruses</taxon>
        <taxon>Duplodnaviria</taxon>
        <taxon>Heunggongvirae</taxon>
        <taxon>Uroviricota</taxon>
        <taxon>Caudoviricetes</taxon>
        <taxon>Autographivirales</taxon>
        <taxon>Pairvirus</taxon>
        <taxon>Pairvirus Lo5R7ANS</taxon>
    </lineage>
</organism>
<dbReference type="KEGG" id="vg:22109811"/>
<evidence type="ECO:0000313" key="2">
    <source>
        <dbReference type="Proteomes" id="UP000201609"/>
    </source>
</evidence>
<protein>
    <submittedName>
        <fullName evidence="1">Uncharacterized protein</fullName>
    </submittedName>
</protein>
<name>A0A076YNS7_9CAUD</name>
<dbReference type="GeneID" id="22109811"/>
<dbReference type="RefSeq" id="YP_009100051.1">
    <property type="nucleotide sequence ID" value="NC_025431.1"/>
</dbReference>
<gene>
    <name evidence="1" type="ORF">Lo5R7ANS_04</name>
</gene>
<evidence type="ECO:0000313" key="1">
    <source>
        <dbReference type="EMBL" id="AIK68474.1"/>
    </source>
</evidence>
<dbReference type="EMBL" id="KM199771">
    <property type="protein sequence ID" value="AIK68474.1"/>
    <property type="molecule type" value="Genomic_DNA"/>
</dbReference>
<dbReference type="Proteomes" id="UP000201609">
    <property type="component" value="Segment"/>
</dbReference>
<reference evidence="1 2" key="1">
    <citation type="submission" date="2014-07" db="EMBL/GenBank/DDBJ databases">
        <title>Genomic characterization of two T7-like Mesorhizobium loti phages vB_MloP_Lo5R7ANS and vB_MloP_Cp1R7ANS-C2.</title>
        <authorList>
            <person name="Halmillawewa A.P."/>
            <person name="Perry B."/>
            <person name="Gavard R."/>
            <person name="Yost C.K."/>
            <person name="Hynes M.F."/>
        </authorList>
    </citation>
    <scope>NUCLEOTIDE SEQUENCE [LARGE SCALE GENOMIC DNA]</scope>
</reference>